<feature type="compositionally biased region" description="Low complexity" evidence="1">
    <location>
        <begin position="8"/>
        <end position="31"/>
    </location>
</feature>
<dbReference type="GeneID" id="9061424"/>
<dbReference type="EMBL" id="GG676168">
    <property type="protein sequence ID" value="EER12258.1"/>
    <property type="molecule type" value="Genomic_DNA"/>
</dbReference>
<evidence type="ECO:0000313" key="3">
    <source>
        <dbReference type="Proteomes" id="UP000007800"/>
    </source>
</evidence>
<evidence type="ECO:0000256" key="1">
    <source>
        <dbReference type="SAM" id="MobiDB-lite"/>
    </source>
</evidence>
<gene>
    <name evidence="2" type="ORF">Pmar_PMAR001055</name>
</gene>
<dbReference type="InParanoid" id="C5KTF3"/>
<dbReference type="AlphaFoldDB" id="C5KTF3"/>
<proteinExistence type="predicted"/>
<sequence length="87" mass="8932">MGCNTSTAAESPAAPADAVPNDAAAVEAARAPEAESDVAMVTTGKPTGSGNEDNSGAVTSQTFPYVYPEGSEVGGRQLFYFYFVDTF</sequence>
<accession>C5KTF3</accession>
<dbReference type="RefSeq" id="XP_002780463.1">
    <property type="nucleotide sequence ID" value="XM_002780417.1"/>
</dbReference>
<organism evidence="3">
    <name type="scientific">Perkinsus marinus (strain ATCC 50983 / TXsc)</name>
    <dbReference type="NCBI Taxonomy" id="423536"/>
    <lineage>
        <taxon>Eukaryota</taxon>
        <taxon>Sar</taxon>
        <taxon>Alveolata</taxon>
        <taxon>Perkinsozoa</taxon>
        <taxon>Perkinsea</taxon>
        <taxon>Perkinsida</taxon>
        <taxon>Perkinsidae</taxon>
        <taxon>Perkinsus</taxon>
    </lineage>
</organism>
<dbReference type="Proteomes" id="UP000007800">
    <property type="component" value="Unassembled WGS sequence"/>
</dbReference>
<keyword evidence="3" id="KW-1185">Reference proteome</keyword>
<feature type="compositionally biased region" description="Polar residues" evidence="1">
    <location>
        <begin position="44"/>
        <end position="59"/>
    </location>
</feature>
<protein>
    <submittedName>
        <fullName evidence="2">Uncharacterized protein</fullName>
    </submittedName>
</protein>
<name>C5KTF3_PERM5</name>
<feature type="region of interest" description="Disordered" evidence="1">
    <location>
        <begin position="1"/>
        <end position="59"/>
    </location>
</feature>
<reference evidence="2 3" key="1">
    <citation type="submission" date="2008-07" db="EMBL/GenBank/DDBJ databases">
        <authorList>
            <person name="El-Sayed N."/>
            <person name="Caler E."/>
            <person name="Inman J."/>
            <person name="Amedeo P."/>
            <person name="Hass B."/>
            <person name="Wortman J."/>
        </authorList>
    </citation>
    <scope>NUCLEOTIDE SEQUENCE [LARGE SCALE GENOMIC DNA]</scope>
    <source>
        <strain evidence="3">ATCC 50983 / TXsc</strain>
    </source>
</reference>
<dbReference type="OMA" id="EASEWLW"/>
<evidence type="ECO:0000313" key="2">
    <source>
        <dbReference type="EMBL" id="EER12258.1"/>
    </source>
</evidence>